<name>A0AAD3HFT6_9STRA</name>
<evidence type="ECO:0000256" key="1">
    <source>
        <dbReference type="SAM" id="MobiDB-lite"/>
    </source>
</evidence>
<feature type="compositionally biased region" description="Basic and acidic residues" evidence="1">
    <location>
        <begin position="480"/>
        <end position="499"/>
    </location>
</feature>
<feature type="compositionally biased region" description="Polar residues" evidence="1">
    <location>
        <begin position="755"/>
        <end position="764"/>
    </location>
</feature>
<keyword evidence="3" id="KW-1185">Reference proteome</keyword>
<gene>
    <name evidence="2" type="ORF">CTEN210_18187</name>
</gene>
<evidence type="ECO:0000313" key="3">
    <source>
        <dbReference type="Proteomes" id="UP001054902"/>
    </source>
</evidence>
<feature type="compositionally biased region" description="Basic and acidic residues" evidence="1">
    <location>
        <begin position="892"/>
        <end position="913"/>
    </location>
</feature>
<feature type="region of interest" description="Disordered" evidence="1">
    <location>
        <begin position="480"/>
        <end position="504"/>
    </location>
</feature>
<evidence type="ECO:0000313" key="2">
    <source>
        <dbReference type="EMBL" id="GFH61711.1"/>
    </source>
</evidence>
<feature type="compositionally biased region" description="Basic and acidic residues" evidence="1">
    <location>
        <begin position="614"/>
        <end position="623"/>
    </location>
</feature>
<feature type="region of interest" description="Disordered" evidence="1">
    <location>
        <begin position="570"/>
        <end position="595"/>
    </location>
</feature>
<organism evidence="2 3">
    <name type="scientific">Chaetoceros tenuissimus</name>
    <dbReference type="NCBI Taxonomy" id="426638"/>
    <lineage>
        <taxon>Eukaryota</taxon>
        <taxon>Sar</taxon>
        <taxon>Stramenopiles</taxon>
        <taxon>Ochrophyta</taxon>
        <taxon>Bacillariophyta</taxon>
        <taxon>Coscinodiscophyceae</taxon>
        <taxon>Chaetocerotophycidae</taxon>
        <taxon>Chaetocerotales</taxon>
        <taxon>Chaetocerotaceae</taxon>
        <taxon>Chaetoceros</taxon>
    </lineage>
</organism>
<accession>A0AAD3HFT6</accession>
<comment type="caution">
    <text evidence="2">The sequence shown here is derived from an EMBL/GenBank/DDBJ whole genome shotgun (WGS) entry which is preliminary data.</text>
</comment>
<protein>
    <submittedName>
        <fullName evidence="2">Uncharacterized protein</fullName>
    </submittedName>
</protein>
<feature type="region of interest" description="Disordered" evidence="1">
    <location>
        <begin position="706"/>
        <end position="729"/>
    </location>
</feature>
<reference evidence="2 3" key="1">
    <citation type="journal article" date="2021" name="Sci. Rep.">
        <title>The genome of the diatom Chaetoceros tenuissimus carries an ancient integrated fragment of an extant virus.</title>
        <authorList>
            <person name="Hongo Y."/>
            <person name="Kimura K."/>
            <person name="Takaki Y."/>
            <person name="Yoshida Y."/>
            <person name="Baba S."/>
            <person name="Kobayashi G."/>
            <person name="Nagasaki K."/>
            <person name="Hano T."/>
            <person name="Tomaru Y."/>
        </authorList>
    </citation>
    <scope>NUCLEOTIDE SEQUENCE [LARGE SCALE GENOMIC DNA]</scope>
    <source>
        <strain evidence="2 3">NIES-3715</strain>
    </source>
</reference>
<feature type="compositionally biased region" description="Basic and acidic residues" evidence="1">
    <location>
        <begin position="676"/>
        <end position="689"/>
    </location>
</feature>
<sequence length="997" mass="116218">MVHYTPSLVAAVIAASSVESFTVVPHHIKRNSPSISLWTVNNHFQTNDAVQDFFQASKKTFEFLNNVQQEASSLNKEFSKVKQTFLNDHPELGHASDILDSMMKQQFNNLQQEYQMKDLLEIVNQIKDRDYTREVEVIDEVIRLLQRAQDNLKEKERSSSSNTSYETFEKHQLDDWDRRLMEYKFDPKAQLNDFDARLNSQKSVVDETSSQEERETPTVKTQFHYSPPKTYVMANQVSKPKPLNAPLATKKPMFLLPECKVQLKQHADADMPRSKSMFLLPESKHEIVPSLDFEGDKQVEQLFTITSFVDVQEDLSELPPLEPIDFDNHENGNADKLSEDQVIDIVCEVIETLEVQHSLRSGGFDPNQIVDAHFQEPSVEKKRNYQVNHSLRVEPSITNMDMDNGEEYLVEKKHNYEVNHSMREQSVISGEKLVNKKEAMLKAEKKSITEINHSFGADGIDDNSTDEKVEAPKAEIKGTSEVKHSLRTDPYPKKADSKKVMSTPRVDQRIASMIEEKTSDYEKVDTVHIKHNRDVIRKLQKKEIADRKESSRKEKEVKCEVKEGDEAEANVKLQDMPAMSSHSVEKEKKEEKGEFIDAKIEKKEEFVAPAYPEPPKEFKKEVIKPSTSQSENEFKTVTMNKMGAPSKPSYEGKIESLSEEDLAGPDVLRSNNMNRRTHEMRHVLAPREPRRVEVKERKIRMQRRTFKEEPRKVVEKTKPAETFSEVEDRHQRIKELEEKLFKQQMSGVATEKIQSEMNVSNPNPRSIDDDEVEKRIQRHRRIQEHEAKLNHKMVDDECEVSRDEIDKQREERHRRIRELEAKLKFAATVVEETDECEVPSEEPIVESIELSEERKREERHLRIKELEAKLKSENDECVVPPEKPFVESTQLSEERQREERHKRIQELEAKLKQESTMVEEEDVCDTPEEPVMDRQMRIRELEEKLSNAAAKRKERQARRKSLQELERQVRLELDTEGDDLLEQELEMMRLRAKMSSS</sequence>
<dbReference type="Proteomes" id="UP001054902">
    <property type="component" value="Unassembled WGS sequence"/>
</dbReference>
<feature type="compositionally biased region" description="Acidic residues" evidence="1">
    <location>
        <begin position="917"/>
        <end position="930"/>
    </location>
</feature>
<feature type="compositionally biased region" description="Basic and acidic residues" evidence="1">
    <location>
        <begin position="706"/>
        <end position="719"/>
    </location>
</feature>
<proteinExistence type="predicted"/>
<dbReference type="EMBL" id="BLLK01000075">
    <property type="protein sequence ID" value="GFH61711.1"/>
    <property type="molecule type" value="Genomic_DNA"/>
</dbReference>
<feature type="region of interest" description="Disordered" evidence="1">
    <location>
        <begin position="872"/>
        <end position="933"/>
    </location>
</feature>
<feature type="compositionally biased region" description="Polar residues" evidence="1">
    <location>
        <begin position="625"/>
        <end position="639"/>
    </location>
</feature>
<feature type="region of interest" description="Disordered" evidence="1">
    <location>
        <begin position="609"/>
        <end position="689"/>
    </location>
</feature>
<dbReference type="AlphaFoldDB" id="A0AAD3HFT6"/>
<feature type="region of interest" description="Disordered" evidence="1">
    <location>
        <begin position="746"/>
        <end position="771"/>
    </location>
</feature>
<feature type="compositionally biased region" description="Basic and acidic residues" evidence="1">
    <location>
        <begin position="583"/>
        <end position="595"/>
    </location>
</feature>